<evidence type="ECO:0000256" key="6">
    <source>
        <dbReference type="ARBA" id="ARBA00022618"/>
    </source>
</evidence>
<dbReference type="EC" id="1.3.1.98" evidence="16"/>
<comment type="function">
    <text evidence="2 16">Cell wall formation.</text>
</comment>
<dbReference type="NCBIfam" id="TIGR00179">
    <property type="entry name" value="murB"/>
    <property type="match status" value="1"/>
</dbReference>
<keyword evidence="13 16" id="KW-0131">Cell cycle</keyword>
<feature type="domain" description="FAD-binding PCMH-type" evidence="17">
    <location>
        <begin position="1"/>
        <end position="116"/>
    </location>
</feature>
<keyword evidence="5 16" id="KW-0963">Cytoplasm</keyword>
<keyword evidence="14 16" id="KW-0961">Cell wall biogenesis/degradation</keyword>
<dbReference type="SUPFAM" id="SSF56176">
    <property type="entry name" value="FAD-binding/transporter-associated domain-like"/>
    <property type="match status" value="1"/>
</dbReference>
<evidence type="ECO:0000256" key="10">
    <source>
        <dbReference type="ARBA" id="ARBA00022960"/>
    </source>
</evidence>
<keyword evidence="10 16" id="KW-0133">Cell shape</keyword>
<evidence type="ECO:0000256" key="15">
    <source>
        <dbReference type="ARBA" id="ARBA00048914"/>
    </source>
</evidence>
<dbReference type="PROSITE" id="PS51387">
    <property type="entry name" value="FAD_PCMH"/>
    <property type="match status" value="1"/>
</dbReference>
<dbReference type="Gene3D" id="3.30.465.10">
    <property type="match status" value="1"/>
</dbReference>
<dbReference type="GO" id="GO:0008762">
    <property type="term" value="F:UDP-N-acetylmuramate dehydrogenase activity"/>
    <property type="evidence" value="ECO:0007669"/>
    <property type="project" value="UniProtKB-EC"/>
</dbReference>
<comment type="similarity">
    <text evidence="16">Belongs to the MurB family.</text>
</comment>
<dbReference type="InterPro" id="IPR016166">
    <property type="entry name" value="FAD-bd_PCMH"/>
</dbReference>
<keyword evidence="6 16" id="KW-0132">Cell division</keyword>
<dbReference type="Gene3D" id="3.90.78.10">
    <property type="entry name" value="UDP-N-acetylenolpyruvoylglucosamine reductase, C-terminal domain"/>
    <property type="match status" value="1"/>
</dbReference>
<comment type="cofactor">
    <cofactor evidence="1 16">
        <name>FAD</name>
        <dbReference type="ChEBI" id="CHEBI:57692"/>
    </cofactor>
</comment>
<dbReference type="SUPFAM" id="SSF56194">
    <property type="entry name" value="Uridine diphospho-N-Acetylenolpyruvylglucosamine reductase, MurB, C-terminal domain"/>
    <property type="match status" value="1"/>
</dbReference>
<evidence type="ECO:0000256" key="7">
    <source>
        <dbReference type="ARBA" id="ARBA00022630"/>
    </source>
</evidence>
<evidence type="ECO:0000256" key="12">
    <source>
        <dbReference type="ARBA" id="ARBA00023002"/>
    </source>
</evidence>
<evidence type="ECO:0000256" key="16">
    <source>
        <dbReference type="HAMAP-Rule" id="MF_00037"/>
    </source>
</evidence>
<evidence type="ECO:0000313" key="18">
    <source>
        <dbReference type="EMBL" id="MFC5986428.1"/>
    </source>
</evidence>
<evidence type="ECO:0000256" key="9">
    <source>
        <dbReference type="ARBA" id="ARBA00022857"/>
    </source>
</evidence>
<comment type="catalytic activity">
    <reaction evidence="15 16">
        <text>UDP-N-acetyl-alpha-D-muramate + NADP(+) = UDP-N-acetyl-3-O-(1-carboxyvinyl)-alpha-D-glucosamine + NADPH + H(+)</text>
        <dbReference type="Rhea" id="RHEA:12248"/>
        <dbReference type="ChEBI" id="CHEBI:15378"/>
        <dbReference type="ChEBI" id="CHEBI:57783"/>
        <dbReference type="ChEBI" id="CHEBI:58349"/>
        <dbReference type="ChEBI" id="CHEBI:68483"/>
        <dbReference type="ChEBI" id="CHEBI:70757"/>
        <dbReference type="EC" id="1.3.1.98"/>
    </reaction>
</comment>
<feature type="active site" evidence="16">
    <location>
        <position position="220"/>
    </location>
</feature>
<dbReference type="InterPro" id="IPR036635">
    <property type="entry name" value="MurB_C_sf"/>
</dbReference>
<dbReference type="InterPro" id="IPR016169">
    <property type="entry name" value="FAD-bd_PCMH_sub2"/>
</dbReference>
<dbReference type="PANTHER" id="PTHR21071:SF4">
    <property type="entry name" value="UDP-N-ACETYLENOLPYRUVOYLGLUCOSAMINE REDUCTASE"/>
    <property type="match status" value="1"/>
</dbReference>
<proteinExistence type="inferred from homology"/>
<dbReference type="InterPro" id="IPR006094">
    <property type="entry name" value="Oxid_FAD_bind_N"/>
</dbReference>
<evidence type="ECO:0000256" key="14">
    <source>
        <dbReference type="ARBA" id="ARBA00023316"/>
    </source>
</evidence>
<evidence type="ECO:0000256" key="1">
    <source>
        <dbReference type="ARBA" id="ARBA00001974"/>
    </source>
</evidence>
<evidence type="ECO:0000259" key="17">
    <source>
        <dbReference type="PROSITE" id="PS51387"/>
    </source>
</evidence>
<dbReference type="InterPro" id="IPR036318">
    <property type="entry name" value="FAD-bd_PCMH-like_sf"/>
</dbReference>
<evidence type="ECO:0000256" key="5">
    <source>
        <dbReference type="ARBA" id="ARBA00022490"/>
    </source>
</evidence>
<comment type="caution">
    <text evidence="18">The sequence shown here is derived from an EMBL/GenBank/DDBJ whole genome shotgun (WGS) entry which is preliminary data.</text>
</comment>
<keyword evidence="8 16" id="KW-0274">FAD</keyword>
<evidence type="ECO:0000256" key="8">
    <source>
        <dbReference type="ARBA" id="ARBA00022827"/>
    </source>
</evidence>
<evidence type="ECO:0000256" key="3">
    <source>
        <dbReference type="ARBA" id="ARBA00004496"/>
    </source>
</evidence>
<feature type="active site" evidence="16">
    <location>
        <position position="95"/>
    </location>
</feature>
<comment type="pathway">
    <text evidence="4 16">Cell wall biogenesis; peptidoglycan biosynthesis.</text>
</comment>
<dbReference type="HAMAP" id="MF_00037">
    <property type="entry name" value="MurB"/>
    <property type="match status" value="1"/>
</dbReference>
<keyword evidence="9 16" id="KW-0521">NADP</keyword>
<evidence type="ECO:0000256" key="2">
    <source>
        <dbReference type="ARBA" id="ARBA00003921"/>
    </source>
</evidence>
<comment type="subcellular location">
    <subcellularLocation>
        <location evidence="3 16">Cytoplasm</location>
    </subcellularLocation>
</comment>
<evidence type="ECO:0000256" key="4">
    <source>
        <dbReference type="ARBA" id="ARBA00004752"/>
    </source>
</evidence>
<organism evidence="18 19">
    <name type="scientific">Marinicrinis lubricantis</name>
    <dbReference type="NCBI Taxonomy" id="2086470"/>
    <lineage>
        <taxon>Bacteria</taxon>
        <taxon>Bacillati</taxon>
        <taxon>Bacillota</taxon>
        <taxon>Bacilli</taxon>
        <taxon>Bacillales</taxon>
        <taxon>Paenibacillaceae</taxon>
    </lineage>
</organism>
<dbReference type="PANTHER" id="PTHR21071">
    <property type="entry name" value="UDP-N-ACETYLENOLPYRUVOYLGLUCOSAMINE REDUCTASE"/>
    <property type="match status" value="1"/>
</dbReference>
<sequence length="233" mass="26669">MLTIKIEMKQITIMDDKIYAEAGVLLPYIAQVAYQHGLGGLEWAWGIPGTVGGAVVMNAGAFNYEIFDYITHVDLMNRNGDLVRKEARDIRTTHRFTDINTSEHIIVGANLRLTKKDKQVIMEKVRQYKNYRINTQPSGLTLGSTFKRHFDEKAQKWVSAGYYIDKCNLKGVKIGGAMISEKHANFIINHNDASYTDVLKLMRMMRESVQEQFNIILEPEIKVWLSQSELKLL</sequence>
<keyword evidence="7 16" id="KW-0285">Flavoprotein</keyword>
<reference evidence="19" key="1">
    <citation type="journal article" date="2019" name="Int. J. Syst. Evol. Microbiol.">
        <title>The Global Catalogue of Microorganisms (GCM) 10K type strain sequencing project: providing services to taxonomists for standard genome sequencing and annotation.</title>
        <authorList>
            <consortium name="The Broad Institute Genomics Platform"/>
            <consortium name="The Broad Institute Genome Sequencing Center for Infectious Disease"/>
            <person name="Wu L."/>
            <person name="Ma J."/>
        </authorList>
    </citation>
    <scope>NUCLEOTIDE SEQUENCE [LARGE SCALE GENOMIC DNA]</scope>
    <source>
        <strain evidence="19">CCM 8749</strain>
    </source>
</reference>
<keyword evidence="12 16" id="KW-0560">Oxidoreductase</keyword>
<dbReference type="EMBL" id="JBHSQV010000092">
    <property type="protein sequence ID" value="MFC5986428.1"/>
    <property type="molecule type" value="Genomic_DNA"/>
</dbReference>
<keyword evidence="11 16" id="KW-0573">Peptidoglycan synthesis</keyword>
<name>A0ABW1INH7_9BACL</name>
<keyword evidence="19" id="KW-1185">Reference proteome</keyword>
<dbReference type="Proteomes" id="UP001596250">
    <property type="component" value="Unassembled WGS sequence"/>
</dbReference>
<evidence type="ECO:0000313" key="19">
    <source>
        <dbReference type="Proteomes" id="UP001596250"/>
    </source>
</evidence>
<dbReference type="RefSeq" id="WP_379893763.1">
    <property type="nucleotide sequence ID" value="NZ_JBHSQV010000092.1"/>
</dbReference>
<dbReference type="Pfam" id="PF02873">
    <property type="entry name" value="MurB_C"/>
    <property type="match status" value="1"/>
</dbReference>
<gene>
    <name evidence="16 18" type="primary">murB</name>
    <name evidence="18" type="ORF">ACFPXP_08280</name>
</gene>
<dbReference type="InterPro" id="IPR011601">
    <property type="entry name" value="MurB_C"/>
</dbReference>
<dbReference type="InterPro" id="IPR003170">
    <property type="entry name" value="MurB"/>
</dbReference>
<protein>
    <recommendedName>
        <fullName evidence="16">UDP-N-acetylenolpyruvoylglucosamine reductase</fullName>
        <ecNumber evidence="16">1.3.1.98</ecNumber>
    </recommendedName>
    <alternativeName>
        <fullName evidence="16">UDP-N-acetylmuramate dehydrogenase</fullName>
    </alternativeName>
</protein>
<accession>A0ABW1INH7</accession>
<dbReference type="Pfam" id="PF01565">
    <property type="entry name" value="FAD_binding_4"/>
    <property type="match status" value="1"/>
</dbReference>
<evidence type="ECO:0000256" key="11">
    <source>
        <dbReference type="ARBA" id="ARBA00022984"/>
    </source>
</evidence>
<evidence type="ECO:0000256" key="13">
    <source>
        <dbReference type="ARBA" id="ARBA00023306"/>
    </source>
</evidence>
<feature type="active site" description="Proton donor" evidence="16">
    <location>
        <position position="144"/>
    </location>
</feature>